<feature type="compositionally biased region" description="Low complexity" evidence="1">
    <location>
        <begin position="169"/>
        <end position="185"/>
    </location>
</feature>
<feature type="compositionally biased region" description="Polar residues" evidence="1">
    <location>
        <begin position="630"/>
        <end position="641"/>
    </location>
</feature>
<evidence type="ECO:0000313" key="2">
    <source>
        <dbReference type="EMBL" id="KAJ4491790.1"/>
    </source>
</evidence>
<feature type="compositionally biased region" description="Polar residues" evidence="1">
    <location>
        <begin position="510"/>
        <end position="519"/>
    </location>
</feature>
<comment type="caution">
    <text evidence="2">The sequence shown here is derived from an EMBL/GenBank/DDBJ whole genome shotgun (WGS) entry which is preliminary data.</text>
</comment>
<feature type="compositionally biased region" description="Low complexity" evidence="1">
    <location>
        <begin position="754"/>
        <end position="766"/>
    </location>
</feature>
<evidence type="ECO:0000313" key="3">
    <source>
        <dbReference type="Proteomes" id="UP001150217"/>
    </source>
</evidence>
<feature type="region of interest" description="Disordered" evidence="1">
    <location>
        <begin position="252"/>
        <end position="272"/>
    </location>
</feature>
<reference evidence="2" key="1">
    <citation type="submission" date="2022-08" db="EMBL/GenBank/DDBJ databases">
        <title>A Global Phylogenomic Analysis of the Shiitake Genus Lentinula.</title>
        <authorList>
            <consortium name="DOE Joint Genome Institute"/>
            <person name="Sierra-Patev S."/>
            <person name="Min B."/>
            <person name="Naranjo-Ortiz M."/>
            <person name="Looney B."/>
            <person name="Konkel Z."/>
            <person name="Slot J.C."/>
            <person name="Sakamoto Y."/>
            <person name="Steenwyk J.L."/>
            <person name="Rokas A."/>
            <person name="Carro J."/>
            <person name="Camarero S."/>
            <person name="Ferreira P."/>
            <person name="Molpeceres G."/>
            <person name="Ruiz-Duenas F.J."/>
            <person name="Serrano A."/>
            <person name="Henrissat B."/>
            <person name="Drula E."/>
            <person name="Hughes K.W."/>
            <person name="Mata J.L."/>
            <person name="Ishikawa N.K."/>
            <person name="Vargas-Isla R."/>
            <person name="Ushijima S."/>
            <person name="Smith C.A."/>
            <person name="Ahrendt S."/>
            <person name="Andreopoulos W."/>
            <person name="He G."/>
            <person name="Labutti K."/>
            <person name="Lipzen A."/>
            <person name="Ng V."/>
            <person name="Riley R."/>
            <person name="Sandor L."/>
            <person name="Barry K."/>
            <person name="Martinez A.T."/>
            <person name="Xiao Y."/>
            <person name="Gibbons J.G."/>
            <person name="Terashima K."/>
            <person name="Grigoriev I.V."/>
            <person name="Hibbett D.S."/>
        </authorList>
    </citation>
    <scope>NUCLEOTIDE SEQUENCE</scope>
    <source>
        <strain evidence="2">RHP3577 ss4</strain>
    </source>
</reference>
<protein>
    <recommendedName>
        <fullName evidence="4">WD40 repeat-like protein</fullName>
    </recommendedName>
</protein>
<dbReference type="Proteomes" id="UP001150217">
    <property type="component" value="Unassembled WGS sequence"/>
</dbReference>
<dbReference type="InterPro" id="IPR036322">
    <property type="entry name" value="WD40_repeat_dom_sf"/>
</dbReference>
<proteinExistence type="predicted"/>
<evidence type="ECO:0000256" key="1">
    <source>
        <dbReference type="SAM" id="MobiDB-lite"/>
    </source>
</evidence>
<dbReference type="SMART" id="SM00320">
    <property type="entry name" value="WD40"/>
    <property type="match status" value="3"/>
</dbReference>
<dbReference type="InterPro" id="IPR015943">
    <property type="entry name" value="WD40/YVTN_repeat-like_dom_sf"/>
</dbReference>
<sequence length="1178" mass="126759">MDDSFSIPSEGLLISQILGVKTSLCFRPRRLTQKPHAVLRRVEASDDSSDEGGESSSLVHFKIFAQKRFTITPGKEILLTVDDARLKDHSVLFCGAPLTSDELEMQERVKAAKEGDIPPLPKNTLPPKMRRAWVKKTDDGLVTTRTSVGIQATLTSSSVQVQAKPPHRTVSVQSHPSSTSVSVQTLNSTRSVFVQAETSPHLSIDTSMQQHVRVKERSLSPMDLDSPDSDSQQSSAGIPEFEAFTSLSPGCPLPSPLIPDNSPDSTVNDEDGIRISPHIISSQLLTAAKAVQSIDDSLQAQSSSSIPSSPFKSILSNYSDVRSRDVKDVSRTSPVYNPFVSAGFVTEFTGETLATTQPEHIKESLSNLPDYAKHAEACNVIIEQPTFEGKSTTETSVEPSLISESKNALDLSIEPQADTTSSVVKVKEEGNENDSIGMEAHGSSKVVSEKETKFIKSEAVPLFAQHKTIPTGPRNAVASSSKIMLEHAKSIPTAPRAPRSLRNKVDEPTPTANSLAILSSGPYTNPLSIKPSTLVPAPSGPKTLASVQTKKRVLIGIGTPMSKATSESYSNSPAAFRPQLVPKMPNLVAYSSPSPPPATPIPPASAPPADSPKPPPPPPVHIKWKRLPSIDTTSPSVNGQGSLLERISPSNTRAPNLPLSEESAPSLYSRLNSPNKAPTSLASRKNQSNGHSFDTSLESKRSPIIPKLMTSPVPLTPRPSSPNLPTKTPQDTRSSVPSQERRPSTTSTPTNDFATNSNLSSTSSSTPWNAATLINPVKLPALSGTFPVDTTSVPQTFHPLPPKPVAATLPRGVKRERASSPNVNGPVDSMRSQKRMFRWPTLESNHSMLLRGEGDLAILGITGTSDGTLLALICADKTIRIWNNSTRTEMARLSHNARVASVLWLEDDSGIISLGEDGMISRWSRTSFNHWTWAKMVDIGVKPNYQEIDSGMRLAYYKDKVAVSLPSVGVKVWFWSKGAGSWQAQRPILRPNVTALTFIEDGSTLLGGTVDGVLWACEVPNGIIRACAFLKTKIYSIDVNPSKTNALITCHGVSRLIGLQAEQRGKLEQSYTNKDTESNPHQLRSFGACFIARGQGVLFGDIKGCALIWDTKKGSLVYGLDHGLKAEERGEGEVVTAAVSLEAPNGGCIVTGTNSGLLSWWSQPAYANSDSNKKAKVS</sequence>
<feature type="compositionally biased region" description="Pro residues" evidence="1">
    <location>
        <begin position="593"/>
        <end position="620"/>
    </location>
</feature>
<evidence type="ECO:0008006" key="4">
    <source>
        <dbReference type="Google" id="ProtNLM"/>
    </source>
</evidence>
<dbReference type="Gene3D" id="2.130.10.10">
    <property type="entry name" value="YVTN repeat-like/Quinoprotein amine dehydrogenase"/>
    <property type="match status" value="1"/>
</dbReference>
<feature type="compositionally biased region" description="Low complexity" evidence="1">
    <location>
        <begin position="219"/>
        <end position="235"/>
    </location>
</feature>
<gene>
    <name evidence="2" type="ORF">C8R41DRAFT_981308</name>
</gene>
<organism evidence="2 3">
    <name type="scientific">Lentinula lateritia</name>
    <dbReference type="NCBI Taxonomy" id="40482"/>
    <lineage>
        <taxon>Eukaryota</taxon>
        <taxon>Fungi</taxon>
        <taxon>Dikarya</taxon>
        <taxon>Basidiomycota</taxon>
        <taxon>Agaricomycotina</taxon>
        <taxon>Agaricomycetes</taxon>
        <taxon>Agaricomycetidae</taxon>
        <taxon>Agaricales</taxon>
        <taxon>Marasmiineae</taxon>
        <taxon>Omphalotaceae</taxon>
        <taxon>Lentinula</taxon>
    </lineage>
</organism>
<dbReference type="SUPFAM" id="SSF50978">
    <property type="entry name" value="WD40 repeat-like"/>
    <property type="match status" value="1"/>
</dbReference>
<feature type="region of interest" description="Disordered" evidence="1">
    <location>
        <begin position="492"/>
        <end position="519"/>
    </location>
</feature>
<keyword evidence="3" id="KW-1185">Reference proteome</keyword>
<accession>A0ABQ8VFB0</accession>
<feature type="region of interest" description="Disordered" evidence="1">
    <location>
        <begin position="162"/>
        <end position="185"/>
    </location>
</feature>
<feature type="region of interest" description="Disordered" evidence="1">
    <location>
        <begin position="204"/>
        <end position="236"/>
    </location>
</feature>
<name>A0ABQ8VFB0_9AGAR</name>
<feature type="compositionally biased region" description="Polar residues" evidence="1">
    <location>
        <begin position="669"/>
        <end position="696"/>
    </location>
</feature>
<dbReference type="EMBL" id="JANVFT010000040">
    <property type="protein sequence ID" value="KAJ4491790.1"/>
    <property type="molecule type" value="Genomic_DNA"/>
</dbReference>
<feature type="compositionally biased region" description="Polar residues" evidence="1">
    <location>
        <begin position="723"/>
        <end position="753"/>
    </location>
</feature>
<dbReference type="InterPro" id="IPR001680">
    <property type="entry name" value="WD40_rpt"/>
</dbReference>
<feature type="region of interest" description="Disordered" evidence="1">
    <location>
        <begin position="587"/>
        <end position="766"/>
    </location>
</feature>